<dbReference type="Pfam" id="PF08645">
    <property type="entry name" value="PNK3P"/>
    <property type="match status" value="1"/>
</dbReference>
<dbReference type="PANTHER" id="PTHR12083:SF9">
    <property type="entry name" value="BIFUNCTIONAL POLYNUCLEOTIDE PHOSPHATASE_KINASE"/>
    <property type="match status" value="1"/>
</dbReference>
<dbReference type="STRING" id="218851.A0A2G5DGY7"/>
<dbReference type="GO" id="GO:0005634">
    <property type="term" value="C:nucleus"/>
    <property type="evidence" value="ECO:0007669"/>
    <property type="project" value="UniProtKB-SubCell"/>
</dbReference>
<evidence type="ECO:0000256" key="2">
    <source>
        <dbReference type="ARBA" id="ARBA00022723"/>
    </source>
</evidence>
<dbReference type="FunFam" id="3.30.1740.10:FF:000006">
    <property type="entry name" value="Poly [ADP-ribose] polymerase"/>
    <property type="match status" value="1"/>
</dbReference>
<keyword evidence="6" id="KW-0238">DNA-binding</keyword>
<dbReference type="Proteomes" id="UP000230069">
    <property type="component" value="Unassembled WGS sequence"/>
</dbReference>
<gene>
    <name evidence="9" type="ORF">AQUCO_02000296v1</name>
</gene>
<dbReference type="Pfam" id="PF00645">
    <property type="entry name" value="zf-PARP"/>
    <property type="match status" value="1"/>
</dbReference>
<keyword evidence="5" id="KW-0862">Zinc</keyword>
<evidence type="ECO:0000313" key="9">
    <source>
        <dbReference type="EMBL" id="PIA42742.1"/>
    </source>
</evidence>
<dbReference type="OrthoDB" id="19045at2759"/>
<dbReference type="InterPro" id="IPR006549">
    <property type="entry name" value="HAD-SF_hydro_IIIA"/>
</dbReference>
<dbReference type="InterPro" id="IPR001510">
    <property type="entry name" value="Znf_PARP"/>
</dbReference>
<feature type="domain" description="PARP-type" evidence="8">
    <location>
        <begin position="6"/>
        <end position="87"/>
    </location>
</feature>
<dbReference type="InterPro" id="IPR036412">
    <property type="entry name" value="HAD-like_sf"/>
</dbReference>
<evidence type="ECO:0000256" key="1">
    <source>
        <dbReference type="ARBA" id="ARBA00004123"/>
    </source>
</evidence>
<dbReference type="SUPFAM" id="SSF56784">
    <property type="entry name" value="HAD-like"/>
    <property type="match status" value="1"/>
</dbReference>
<evidence type="ECO:0000256" key="6">
    <source>
        <dbReference type="ARBA" id="ARBA00023125"/>
    </source>
</evidence>
<keyword evidence="4" id="KW-0863">Zinc-finger</keyword>
<keyword evidence="10" id="KW-1185">Reference proteome</keyword>
<dbReference type="AlphaFoldDB" id="A0A2G5DGY7"/>
<dbReference type="NCBIfam" id="TIGR01662">
    <property type="entry name" value="HAD-SF-IIIA"/>
    <property type="match status" value="1"/>
</dbReference>
<dbReference type="GO" id="GO:0046404">
    <property type="term" value="F:ATP-dependent polydeoxyribonucleotide 5'-hydroxyl-kinase activity"/>
    <property type="evidence" value="ECO:0007669"/>
    <property type="project" value="TreeGrafter"/>
</dbReference>
<evidence type="ECO:0000256" key="7">
    <source>
        <dbReference type="ARBA" id="ARBA00023242"/>
    </source>
</evidence>
<evidence type="ECO:0000256" key="5">
    <source>
        <dbReference type="ARBA" id="ARBA00022833"/>
    </source>
</evidence>
<dbReference type="CDD" id="cd01625">
    <property type="entry name" value="HAD_PNP"/>
    <property type="match status" value="1"/>
</dbReference>
<dbReference type="InterPro" id="IPR006551">
    <property type="entry name" value="Polynucleotide_phosphatase"/>
</dbReference>
<evidence type="ECO:0000259" key="8">
    <source>
        <dbReference type="PROSITE" id="PS50064"/>
    </source>
</evidence>
<accession>A0A2G5DGY7</accession>
<evidence type="ECO:0000256" key="3">
    <source>
        <dbReference type="ARBA" id="ARBA00022737"/>
    </source>
</evidence>
<dbReference type="InterPro" id="IPR036957">
    <property type="entry name" value="Znf_PARP_sf"/>
</dbReference>
<dbReference type="NCBIfam" id="TIGR01664">
    <property type="entry name" value="DNA-3'-Pase"/>
    <property type="match status" value="1"/>
</dbReference>
<dbReference type="InParanoid" id="A0A2G5DGY7"/>
<dbReference type="PROSITE" id="PS50064">
    <property type="entry name" value="ZF_PARP_2"/>
    <property type="match status" value="1"/>
</dbReference>
<dbReference type="InterPro" id="IPR013954">
    <property type="entry name" value="PNK3P"/>
</dbReference>
<name>A0A2G5DGY7_AQUCA</name>
<dbReference type="SMART" id="SM01336">
    <property type="entry name" value="zf-PARP"/>
    <property type="match status" value="1"/>
</dbReference>
<comment type="subcellular location">
    <subcellularLocation>
        <location evidence="1">Nucleus</location>
    </subcellularLocation>
</comment>
<dbReference type="GO" id="GO:0046403">
    <property type="term" value="F:polynucleotide 3'-phosphatase activity"/>
    <property type="evidence" value="ECO:0007669"/>
    <property type="project" value="TreeGrafter"/>
</dbReference>
<sequence>MASSKIIAEYAKSNRSSCKKCSKPISANTLRLGLVVKNPRGFDMPKWHHLNCFPSSQSIESVENINGFSSLKSDDQEALKNFGEESKVRKHEEIEEVKEGSVKKVKVSEEEEEGEIEFSESEVKSEYKGVVLMSKWKAFETVIFLEKDEGLNDSGKIAAFDFDGCLAKTSVKKVGADAWSLMFESIPEKLKKLYEDGFKVVIFTNESNIDRWKNKRERAIDSKIGRLNNFIKKVEVPVQVFIACGYGDEDRYRKPKVGMWRLMEKYLNSGIKIDMEESFYVGDAAGRVDDHSDADIKFAETIGLKFHLPEDYFAV</sequence>
<dbReference type="SUPFAM" id="SSF57716">
    <property type="entry name" value="Glucocorticoid receptor-like (DNA-binding domain)"/>
    <property type="match status" value="1"/>
</dbReference>
<dbReference type="GO" id="GO:0003690">
    <property type="term" value="F:double-stranded DNA binding"/>
    <property type="evidence" value="ECO:0007669"/>
    <property type="project" value="TreeGrafter"/>
</dbReference>
<protein>
    <recommendedName>
        <fullName evidence="8">PARP-type domain-containing protein</fullName>
    </recommendedName>
</protein>
<dbReference type="Gene3D" id="3.40.50.1000">
    <property type="entry name" value="HAD superfamily/HAD-like"/>
    <property type="match status" value="1"/>
</dbReference>
<dbReference type="EMBL" id="KZ305037">
    <property type="protein sequence ID" value="PIA42742.1"/>
    <property type="molecule type" value="Genomic_DNA"/>
</dbReference>
<proteinExistence type="predicted"/>
<dbReference type="GO" id="GO:0006281">
    <property type="term" value="P:DNA repair"/>
    <property type="evidence" value="ECO:0007669"/>
    <property type="project" value="TreeGrafter"/>
</dbReference>
<dbReference type="FunFam" id="3.40.50.1000:FF:000198">
    <property type="entry name" value="Bifunctional polynucleotide phosphatase/kinase"/>
    <property type="match status" value="1"/>
</dbReference>
<keyword evidence="3" id="KW-0677">Repeat</keyword>
<keyword evidence="7" id="KW-0539">Nucleus</keyword>
<organism evidence="9 10">
    <name type="scientific">Aquilegia coerulea</name>
    <name type="common">Rocky mountain columbine</name>
    <dbReference type="NCBI Taxonomy" id="218851"/>
    <lineage>
        <taxon>Eukaryota</taxon>
        <taxon>Viridiplantae</taxon>
        <taxon>Streptophyta</taxon>
        <taxon>Embryophyta</taxon>
        <taxon>Tracheophyta</taxon>
        <taxon>Spermatophyta</taxon>
        <taxon>Magnoliopsida</taxon>
        <taxon>Ranunculales</taxon>
        <taxon>Ranunculaceae</taxon>
        <taxon>Thalictroideae</taxon>
        <taxon>Aquilegia</taxon>
    </lineage>
</organism>
<reference evidence="9 10" key="1">
    <citation type="submission" date="2017-09" db="EMBL/GenBank/DDBJ databases">
        <title>WGS assembly of Aquilegia coerulea Goldsmith.</title>
        <authorList>
            <person name="Hodges S."/>
            <person name="Kramer E."/>
            <person name="Nordborg M."/>
            <person name="Tomkins J."/>
            <person name="Borevitz J."/>
            <person name="Derieg N."/>
            <person name="Yan J."/>
            <person name="Mihaltcheva S."/>
            <person name="Hayes R.D."/>
            <person name="Rokhsar D."/>
        </authorList>
    </citation>
    <scope>NUCLEOTIDE SEQUENCE [LARGE SCALE GENOMIC DNA]</scope>
    <source>
        <strain evidence="10">cv. Goldsmith</strain>
    </source>
</reference>
<dbReference type="GO" id="GO:0008270">
    <property type="term" value="F:zinc ion binding"/>
    <property type="evidence" value="ECO:0007669"/>
    <property type="project" value="UniProtKB-KW"/>
</dbReference>
<dbReference type="PANTHER" id="PTHR12083">
    <property type="entry name" value="BIFUNCTIONAL POLYNUCLEOTIDE PHOSPHATASE/KINASE"/>
    <property type="match status" value="1"/>
</dbReference>
<dbReference type="FunCoup" id="A0A2G5DGY7">
    <property type="interactions" value="437"/>
</dbReference>
<keyword evidence="2" id="KW-0479">Metal-binding</keyword>
<evidence type="ECO:0000256" key="4">
    <source>
        <dbReference type="ARBA" id="ARBA00022771"/>
    </source>
</evidence>
<evidence type="ECO:0000313" key="10">
    <source>
        <dbReference type="Proteomes" id="UP000230069"/>
    </source>
</evidence>
<dbReference type="InterPro" id="IPR023214">
    <property type="entry name" value="HAD_sf"/>
</dbReference>
<dbReference type="Gene3D" id="3.30.1740.10">
    <property type="entry name" value="Zinc finger, PARP-type"/>
    <property type="match status" value="1"/>
</dbReference>